<dbReference type="GO" id="GO:0031436">
    <property type="term" value="C:BRCA1-BARD1 complex"/>
    <property type="evidence" value="ECO:0007669"/>
    <property type="project" value="TreeGrafter"/>
</dbReference>
<dbReference type="AlphaFoldDB" id="A0A0F9CJR9"/>
<dbReference type="PROSITE" id="PS50297">
    <property type="entry name" value="ANK_REP_REGION"/>
    <property type="match status" value="3"/>
</dbReference>
<dbReference type="PANTHER" id="PTHR24171:SF8">
    <property type="entry name" value="BRCA1-ASSOCIATED RING DOMAIN PROTEIN 1"/>
    <property type="match status" value="1"/>
</dbReference>
<organism evidence="3">
    <name type="scientific">marine sediment metagenome</name>
    <dbReference type="NCBI Taxonomy" id="412755"/>
    <lineage>
        <taxon>unclassified sequences</taxon>
        <taxon>metagenomes</taxon>
        <taxon>ecological metagenomes</taxon>
    </lineage>
</organism>
<dbReference type="GO" id="GO:0070531">
    <property type="term" value="C:BRCA1-A complex"/>
    <property type="evidence" value="ECO:0007669"/>
    <property type="project" value="TreeGrafter"/>
</dbReference>
<keyword evidence="2" id="KW-0040">ANK repeat</keyword>
<dbReference type="Pfam" id="PF12796">
    <property type="entry name" value="Ank_2"/>
    <property type="match status" value="2"/>
</dbReference>
<protein>
    <submittedName>
        <fullName evidence="3">Uncharacterized protein</fullName>
    </submittedName>
</protein>
<dbReference type="InterPro" id="IPR036770">
    <property type="entry name" value="Ankyrin_rpt-contain_sf"/>
</dbReference>
<evidence type="ECO:0000313" key="3">
    <source>
        <dbReference type="EMBL" id="KKK96871.1"/>
    </source>
</evidence>
<gene>
    <name evidence="3" type="ORF">LCGC14_2658440</name>
</gene>
<sequence length="233" mass="24259">MTWIAVLALAGAALAGAEGNDAAKRLFEAVRKGDAKKVRALIAESPAAVRAKDRSGNTALHFAAGLDDAEMASLLLAKGADVNAMNTHGSTPLAVAVMAGKTKVVRQLLKHDADPNRKRANADGALNHLARSTHASGPALLQMLVAAGVDVNIRGYPGETPLSSAVRAGNRRMAELLIEAGADVNAAPTQYRPGPLHDARDRATAAMLLDHGARVDGRDFRGRSVLHHVGSPE</sequence>
<dbReference type="PROSITE" id="PS50088">
    <property type="entry name" value="ANK_REPEAT"/>
    <property type="match status" value="3"/>
</dbReference>
<proteinExistence type="predicted"/>
<dbReference type="EMBL" id="LAZR01046295">
    <property type="protein sequence ID" value="KKK96871.1"/>
    <property type="molecule type" value="Genomic_DNA"/>
</dbReference>
<dbReference type="GO" id="GO:0004842">
    <property type="term" value="F:ubiquitin-protein transferase activity"/>
    <property type="evidence" value="ECO:0007669"/>
    <property type="project" value="TreeGrafter"/>
</dbReference>
<dbReference type="InterPro" id="IPR002110">
    <property type="entry name" value="Ankyrin_rpt"/>
</dbReference>
<accession>A0A0F9CJR9</accession>
<comment type="caution">
    <text evidence="3">The sequence shown here is derived from an EMBL/GenBank/DDBJ whole genome shotgun (WGS) entry which is preliminary data.</text>
</comment>
<dbReference type="PRINTS" id="PR01415">
    <property type="entry name" value="ANKYRIN"/>
</dbReference>
<keyword evidence="1" id="KW-0677">Repeat</keyword>
<dbReference type="SUPFAM" id="SSF48403">
    <property type="entry name" value="Ankyrin repeat"/>
    <property type="match status" value="1"/>
</dbReference>
<dbReference type="SMART" id="SM00248">
    <property type="entry name" value="ANK"/>
    <property type="match status" value="3"/>
</dbReference>
<feature type="non-terminal residue" evidence="3">
    <location>
        <position position="233"/>
    </location>
</feature>
<name>A0A0F9CJR9_9ZZZZ</name>
<dbReference type="PANTHER" id="PTHR24171">
    <property type="entry name" value="ANKYRIN REPEAT DOMAIN-CONTAINING PROTEIN 39-RELATED"/>
    <property type="match status" value="1"/>
</dbReference>
<dbReference type="Gene3D" id="1.25.40.20">
    <property type="entry name" value="Ankyrin repeat-containing domain"/>
    <property type="match status" value="2"/>
</dbReference>
<dbReference type="GO" id="GO:0085020">
    <property type="term" value="P:protein K6-linked ubiquitination"/>
    <property type="evidence" value="ECO:0007669"/>
    <property type="project" value="TreeGrafter"/>
</dbReference>
<evidence type="ECO:0000256" key="2">
    <source>
        <dbReference type="ARBA" id="ARBA00023043"/>
    </source>
</evidence>
<evidence type="ECO:0000256" key="1">
    <source>
        <dbReference type="ARBA" id="ARBA00022737"/>
    </source>
</evidence>
<reference evidence="3" key="1">
    <citation type="journal article" date="2015" name="Nature">
        <title>Complex archaea that bridge the gap between prokaryotes and eukaryotes.</title>
        <authorList>
            <person name="Spang A."/>
            <person name="Saw J.H."/>
            <person name="Jorgensen S.L."/>
            <person name="Zaremba-Niedzwiedzka K."/>
            <person name="Martijn J."/>
            <person name="Lind A.E."/>
            <person name="van Eijk R."/>
            <person name="Schleper C."/>
            <person name="Guy L."/>
            <person name="Ettema T.J."/>
        </authorList>
    </citation>
    <scope>NUCLEOTIDE SEQUENCE</scope>
</reference>